<evidence type="ECO:0000313" key="1">
    <source>
        <dbReference type="EMBL" id="MFC5727420.1"/>
    </source>
</evidence>
<dbReference type="RefSeq" id="WP_136433437.1">
    <property type="nucleotide sequence ID" value="NZ_JBHSNS010000001.1"/>
</dbReference>
<keyword evidence="2" id="KW-1185">Reference proteome</keyword>
<evidence type="ECO:0000313" key="2">
    <source>
        <dbReference type="Proteomes" id="UP001596072"/>
    </source>
</evidence>
<name>A0ABW0ZFD9_9ACTN</name>
<dbReference type="EMBL" id="JBHSNS010000001">
    <property type="protein sequence ID" value="MFC5727420.1"/>
    <property type="molecule type" value="Genomic_DNA"/>
</dbReference>
<dbReference type="Proteomes" id="UP001596072">
    <property type="component" value="Unassembled WGS sequence"/>
</dbReference>
<accession>A0ABW0ZFD9</accession>
<organism evidence="1 2">
    <name type="scientific">Nocardioides vastitatis</name>
    <dbReference type="NCBI Taxonomy" id="2568655"/>
    <lineage>
        <taxon>Bacteria</taxon>
        <taxon>Bacillati</taxon>
        <taxon>Actinomycetota</taxon>
        <taxon>Actinomycetes</taxon>
        <taxon>Propionibacteriales</taxon>
        <taxon>Nocardioidaceae</taxon>
        <taxon>Nocardioides</taxon>
    </lineage>
</organism>
<comment type="caution">
    <text evidence="1">The sequence shown here is derived from an EMBL/GenBank/DDBJ whole genome shotgun (WGS) entry which is preliminary data.</text>
</comment>
<gene>
    <name evidence="1" type="ORF">ACFPQB_00725</name>
</gene>
<protein>
    <recommendedName>
        <fullName evidence="3">LLM class flavin-dependent oxidoreductase</fullName>
    </recommendedName>
</protein>
<proteinExistence type="predicted"/>
<evidence type="ECO:0008006" key="3">
    <source>
        <dbReference type="Google" id="ProtNLM"/>
    </source>
</evidence>
<reference evidence="2" key="1">
    <citation type="journal article" date="2019" name="Int. J. Syst. Evol. Microbiol.">
        <title>The Global Catalogue of Microorganisms (GCM) 10K type strain sequencing project: providing services to taxonomists for standard genome sequencing and annotation.</title>
        <authorList>
            <consortium name="The Broad Institute Genomics Platform"/>
            <consortium name="The Broad Institute Genome Sequencing Center for Infectious Disease"/>
            <person name="Wu L."/>
            <person name="Ma J."/>
        </authorList>
    </citation>
    <scope>NUCLEOTIDE SEQUENCE [LARGE SCALE GENOMIC DNA]</scope>
    <source>
        <strain evidence="2">YIM 94188</strain>
    </source>
</reference>
<sequence length="328" mass="36497">MVLSSALHRARGSMRVQQQLTRVRVARDRLIDHPLRQLERARRRLVSEDVDVLLLGDSSMLCWSPRDTDRTMIPTMLADRIGGNVVTVQGPGYGAAIYGEALRILGTLDRRPSAVVFSMAVRLNTATHVLRHPVVGYPRSLRALATVKGAGRPIRYVGRGGSSHTDAERSAFYALPVTSRWSGDHTIDYFRRRLDGMGAPPWPEELERLRFDYFHGERVLPDNPGLPLIQQFGRQVEDYGVPTVGFWSKPPLQRGELHFPGEFESHVRDNLSKVQAALSAGGPSLPPLLEIDIAEDEFEDSQNAIEHFDHAGRTKIAEALASVVSRTG</sequence>